<dbReference type="STRING" id="1927124.BST13_02925"/>
<evidence type="ECO:0000313" key="1">
    <source>
        <dbReference type="EMBL" id="ORA39233.1"/>
    </source>
</evidence>
<reference evidence="1 2" key="1">
    <citation type="submission" date="2017-02" db="EMBL/GenBank/DDBJ databases">
        <title>The new phylogeny of genus Mycobacterium.</title>
        <authorList>
            <person name="Tortoli E."/>
            <person name="Trovato A."/>
            <person name="Cirillo D.M."/>
        </authorList>
    </citation>
    <scope>NUCLEOTIDE SEQUENCE [LARGE SCALE GENOMIC DNA]</scope>
    <source>
        <strain evidence="1 2">RW6</strain>
    </source>
</reference>
<dbReference type="GO" id="GO:0019441">
    <property type="term" value="P:L-tryptophan catabolic process to kynurenine"/>
    <property type="evidence" value="ECO:0007669"/>
    <property type="project" value="InterPro"/>
</dbReference>
<dbReference type="EMBL" id="MVHF01000002">
    <property type="protein sequence ID" value="ORA39233.1"/>
    <property type="molecule type" value="Genomic_DNA"/>
</dbReference>
<dbReference type="RefSeq" id="WP_083160431.1">
    <property type="nucleotide sequence ID" value="NZ_MVHF01000002.1"/>
</dbReference>
<proteinExistence type="predicted"/>
<organism evidence="1 2">
    <name type="scientific">Mycobacterium aquaticum</name>
    <dbReference type="NCBI Taxonomy" id="1927124"/>
    <lineage>
        <taxon>Bacteria</taxon>
        <taxon>Bacillati</taxon>
        <taxon>Actinomycetota</taxon>
        <taxon>Actinomycetes</taxon>
        <taxon>Mycobacteriales</taxon>
        <taxon>Mycobacteriaceae</taxon>
        <taxon>Mycobacterium</taxon>
    </lineage>
</organism>
<dbReference type="Proteomes" id="UP000192448">
    <property type="component" value="Unassembled WGS sequence"/>
</dbReference>
<name>A0A1X0BA99_9MYCO</name>
<protein>
    <recommendedName>
        <fullName evidence="3">Cyclase</fullName>
    </recommendedName>
</protein>
<gene>
    <name evidence="1" type="ORF">BST13_02925</name>
</gene>
<dbReference type="AlphaFoldDB" id="A0A1X0BA99"/>
<keyword evidence="2" id="KW-1185">Reference proteome</keyword>
<dbReference type="OrthoDB" id="7067800at2"/>
<accession>A0A1X0BA99</accession>
<dbReference type="InterPro" id="IPR037175">
    <property type="entry name" value="KFase_sf"/>
</dbReference>
<evidence type="ECO:0000313" key="2">
    <source>
        <dbReference type="Proteomes" id="UP000192448"/>
    </source>
</evidence>
<dbReference type="Pfam" id="PF04199">
    <property type="entry name" value="Cyclase"/>
    <property type="match status" value="1"/>
</dbReference>
<dbReference type="Gene3D" id="3.50.30.50">
    <property type="entry name" value="Putative cyclase"/>
    <property type="match status" value="1"/>
</dbReference>
<dbReference type="GO" id="GO:0004061">
    <property type="term" value="F:arylformamidase activity"/>
    <property type="evidence" value="ECO:0007669"/>
    <property type="project" value="InterPro"/>
</dbReference>
<comment type="caution">
    <text evidence="1">The sequence shown here is derived from an EMBL/GenBank/DDBJ whole genome shotgun (WGS) entry which is preliminary data.</text>
</comment>
<dbReference type="InterPro" id="IPR007325">
    <property type="entry name" value="KFase/CYL"/>
</dbReference>
<dbReference type="PANTHER" id="PTHR34861:SF10">
    <property type="entry name" value="CYCLASE"/>
    <property type="match status" value="1"/>
</dbReference>
<sequence length="306" mass="32941">MTIVRQRNIAGVRYSPNEFGPAHQQSATELLAALALPRRGTVYDLDAGRWPGMPVLPVHPPFLLTTWRTPRRADIDGDVPSAMTGGAIRTGVTTELITASQHTGTHIDALCHITENERWFGGGKEELHIGDFGAQFGEASSLPLLLTRGVLLDIAAVHNVAALPAGHEITVDELEAAMTRKDTDIQRGDTVLIRTGYMTVWDGPDTARVGHYGAGIGVAAARYLIDHGVAAIGSDTEDFEVIPSPHADHGAFPVHRMLLGGHGIHIIELLYLEQLADAIDARFLFICLPLRIRGATGSMVRPVAIV</sequence>
<dbReference type="PANTHER" id="PTHR34861">
    <property type="match status" value="1"/>
</dbReference>
<dbReference type="SUPFAM" id="SSF102198">
    <property type="entry name" value="Putative cyclase"/>
    <property type="match status" value="1"/>
</dbReference>
<evidence type="ECO:0008006" key="3">
    <source>
        <dbReference type="Google" id="ProtNLM"/>
    </source>
</evidence>